<sequence length="121" mass="13463">MALRDHFGEAAAAIAEREWRLSVAPRRLLPARTVRCAVACAETALSLLMAQSQLLQFEFSARLIGWRFRRVAESLDMDPAALSAEFRQALDEALTVDFQLPPTDPEMAAARLRTLLTNGLH</sequence>
<gene>
    <name evidence="1" type="ORF">ACG02S_04135</name>
</gene>
<dbReference type="EMBL" id="JBIGHY010000001">
    <property type="protein sequence ID" value="MFG6413082.1"/>
    <property type="molecule type" value="Genomic_DNA"/>
</dbReference>
<reference evidence="1 2" key="1">
    <citation type="submission" date="2024-09" db="EMBL/GenBank/DDBJ databases">
        <title>Novel species of the genus Pelomonas and Roseateles isolated from streams.</title>
        <authorList>
            <person name="Lu H."/>
        </authorList>
    </citation>
    <scope>NUCLEOTIDE SEQUENCE [LARGE SCALE GENOMIC DNA]</scope>
    <source>
        <strain evidence="1 2">DC23W</strain>
    </source>
</reference>
<evidence type="ECO:0000313" key="2">
    <source>
        <dbReference type="Proteomes" id="UP001606300"/>
    </source>
</evidence>
<dbReference type="RefSeq" id="WP_394469161.1">
    <property type="nucleotide sequence ID" value="NZ_JBIGHY010000001.1"/>
</dbReference>
<proteinExistence type="predicted"/>
<organism evidence="1 2">
    <name type="scientific">Pelomonas dachongensis</name>
    <dbReference type="NCBI Taxonomy" id="3299029"/>
    <lineage>
        <taxon>Bacteria</taxon>
        <taxon>Pseudomonadati</taxon>
        <taxon>Pseudomonadota</taxon>
        <taxon>Betaproteobacteria</taxon>
        <taxon>Burkholderiales</taxon>
        <taxon>Sphaerotilaceae</taxon>
        <taxon>Roseateles</taxon>
    </lineage>
</organism>
<evidence type="ECO:0008006" key="3">
    <source>
        <dbReference type="Google" id="ProtNLM"/>
    </source>
</evidence>
<name>A0ABW7EI18_9BURK</name>
<protein>
    <recommendedName>
        <fullName evidence="3">Sigma-70, region 4</fullName>
    </recommendedName>
</protein>
<evidence type="ECO:0000313" key="1">
    <source>
        <dbReference type="EMBL" id="MFG6413082.1"/>
    </source>
</evidence>
<accession>A0ABW7EI18</accession>
<keyword evidence="2" id="KW-1185">Reference proteome</keyword>
<comment type="caution">
    <text evidence="1">The sequence shown here is derived from an EMBL/GenBank/DDBJ whole genome shotgun (WGS) entry which is preliminary data.</text>
</comment>
<dbReference type="Proteomes" id="UP001606300">
    <property type="component" value="Unassembled WGS sequence"/>
</dbReference>